<keyword evidence="2 6" id="KW-0808">Transferase</keyword>
<evidence type="ECO:0000256" key="3">
    <source>
        <dbReference type="ARBA" id="ARBA00022741"/>
    </source>
</evidence>
<keyword evidence="4 6" id="KW-0418">Kinase</keyword>
<proteinExistence type="predicted"/>
<reference evidence="7" key="1">
    <citation type="submission" date="2020-08" db="EMBL/GenBank/DDBJ databases">
        <title>Genome sequencing and assembly of the red palm weevil Rhynchophorus ferrugineus.</title>
        <authorList>
            <person name="Dias G.B."/>
            <person name="Bergman C.M."/>
            <person name="Manee M."/>
        </authorList>
    </citation>
    <scope>NUCLEOTIDE SEQUENCE</scope>
    <source>
        <strain evidence="7">AA-2017</strain>
        <tissue evidence="7">Whole larva</tissue>
    </source>
</reference>
<protein>
    <recommendedName>
        <fullName evidence="1 6">Inositol-pentakisphosphate 2-kinase</fullName>
        <ecNumber evidence="1 6">2.7.1.158</ecNumber>
    </recommendedName>
</protein>
<dbReference type="GO" id="GO:0035299">
    <property type="term" value="F:inositol-1,3,4,5,6-pentakisphosphate 2-kinase activity"/>
    <property type="evidence" value="ECO:0007669"/>
    <property type="project" value="UniProtKB-EC"/>
</dbReference>
<dbReference type="AlphaFoldDB" id="A0A834M982"/>
<dbReference type="InterPro" id="IPR009286">
    <property type="entry name" value="Ins_P5_2-kin"/>
</dbReference>
<keyword evidence="5 6" id="KW-0067">ATP-binding</keyword>
<dbReference type="GO" id="GO:0005634">
    <property type="term" value="C:nucleus"/>
    <property type="evidence" value="ECO:0007669"/>
    <property type="project" value="TreeGrafter"/>
</dbReference>
<keyword evidence="3 6" id="KW-0547">Nucleotide-binding</keyword>
<evidence type="ECO:0000256" key="1">
    <source>
        <dbReference type="ARBA" id="ARBA00012023"/>
    </source>
</evidence>
<dbReference type="GO" id="GO:0032958">
    <property type="term" value="P:inositol phosphate biosynthetic process"/>
    <property type="evidence" value="ECO:0007669"/>
    <property type="project" value="TreeGrafter"/>
</dbReference>
<keyword evidence="8" id="KW-1185">Reference proteome</keyword>
<dbReference type="PANTHER" id="PTHR14456">
    <property type="entry name" value="INOSITOL POLYPHOSPHATE KINASE 1"/>
    <property type="match status" value="1"/>
</dbReference>
<evidence type="ECO:0000313" key="7">
    <source>
        <dbReference type="EMBL" id="KAF7272971.1"/>
    </source>
</evidence>
<evidence type="ECO:0000256" key="2">
    <source>
        <dbReference type="ARBA" id="ARBA00022679"/>
    </source>
</evidence>
<dbReference type="EC" id="2.7.1.158" evidence="1 6"/>
<comment type="catalytic activity">
    <reaction evidence="6">
        <text>1D-myo-inositol 1,3,4,5,6-pentakisphosphate + ATP = 1D-myo-inositol hexakisphosphate + ADP + H(+)</text>
        <dbReference type="Rhea" id="RHEA:20313"/>
        <dbReference type="ChEBI" id="CHEBI:15378"/>
        <dbReference type="ChEBI" id="CHEBI:30616"/>
        <dbReference type="ChEBI" id="CHEBI:57733"/>
        <dbReference type="ChEBI" id="CHEBI:58130"/>
        <dbReference type="ChEBI" id="CHEBI:456216"/>
        <dbReference type="EC" id="2.7.1.158"/>
    </reaction>
</comment>
<dbReference type="OrthoDB" id="272370at2759"/>
<dbReference type="EMBL" id="JAACXV010013631">
    <property type="protein sequence ID" value="KAF7272971.1"/>
    <property type="molecule type" value="Genomic_DNA"/>
</dbReference>
<dbReference type="Proteomes" id="UP000625711">
    <property type="component" value="Unassembled WGS sequence"/>
</dbReference>
<accession>A0A834M982</accession>
<gene>
    <name evidence="7" type="ORF">GWI33_014285</name>
</gene>
<comment type="domain">
    <text evidence="6">The EXKPK motif is conserved in inositol-pentakisphosphate 2-kinases of both family 1 and 2.</text>
</comment>
<organism evidence="7 8">
    <name type="scientific">Rhynchophorus ferrugineus</name>
    <name type="common">Red palm weevil</name>
    <name type="synonym">Curculio ferrugineus</name>
    <dbReference type="NCBI Taxonomy" id="354439"/>
    <lineage>
        <taxon>Eukaryota</taxon>
        <taxon>Metazoa</taxon>
        <taxon>Ecdysozoa</taxon>
        <taxon>Arthropoda</taxon>
        <taxon>Hexapoda</taxon>
        <taxon>Insecta</taxon>
        <taxon>Pterygota</taxon>
        <taxon>Neoptera</taxon>
        <taxon>Endopterygota</taxon>
        <taxon>Coleoptera</taxon>
        <taxon>Polyphaga</taxon>
        <taxon>Cucujiformia</taxon>
        <taxon>Curculionidae</taxon>
        <taxon>Dryophthorinae</taxon>
        <taxon>Rhynchophorus</taxon>
    </lineage>
</organism>
<evidence type="ECO:0000256" key="5">
    <source>
        <dbReference type="ARBA" id="ARBA00022840"/>
    </source>
</evidence>
<dbReference type="PANTHER" id="PTHR14456:SF2">
    <property type="entry name" value="INOSITOL-PENTAKISPHOSPHATE 2-KINASE"/>
    <property type="match status" value="1"/>
</dbReference>
<evidence type="ECO:0000256" key="4">
    <source>
        <dbReference type="ARBA" id="ARBA00022777"/>
    </source>
</evidence>
<comment type="caution">
    <text evidence="7">The sequence shown here is derived from an EMBL/GenBank/DDBJ whole genome shotgun (WGS) entry which is preliminary data.</text>
</comment>
<evidence type="ECO:0000256" key="6">
    <source>
        <dbReference type="RuleBase" id="RU364126"/>
    </source>
</evidence>
<dbReference type="GO" id="GO:0005524">
    <property type="term" value="F:ATP binding"/>
    <property type="evidence" value="ECO:0007669"/>
    <property type="project" value="UniProtKB-KW"/>
</dbReference>
<name>A0A834M982_RHYFE</name>
<dbReference type="Pfam" id="PF06090">
    <property type="entry name" value="Ins_P5_2-kin"/>
    <property type="match status" value="1"/>
</dbReference>
<evidence type="ECO:0000313" key="8">
    <source>
        <dbReference type="Proteomes" id="UP000625711"/>
    </source>
</evidence>
<sequence length="134" mass="15718">MLDKEGSHSTYKKLSKHDDWNNWSFVNKIVDVMKNSKGCVKCKLIEASQIYGDELMFIPYLISAIAKDCSLMVTFRKLVGDFSESSGHNHIFRTNYGYYLVNIGIFDLYPKPLYTIQKHYKRNKDIFKAFKKEK</sequence>
<comment type="function">
    <text evidence="6">Phosphorylates Ins(1,3,4,5,6)P5 at position 2 to form Ins(1,2,3,4,5,6)P6 (InsP6 or phytate).</text>
</comment>